<proteinExistence type="predicted"/>
<dbReference type="EMBL" id="RBWW01000001">
    <property type="protein sequence ID" value="RKS81283.1"/>
    <property type="molecule type" value="Genomic_DNA"/>
</dbReference>
<dbReference type="PANTHER" id="PTHR34477">
    <property type="entry name" value="UPF0213 PROTEIN YHBQ"/>
    <property type="match status" value="1"/>
</dbReference>
<reference evidence="2 3" key="1">
    <citation type="submission" date="2018-10" db="EMBL/GenBank/DDBJ databases">
        <title>Genomic Encyclopedia of Archaeal and Bacterial Type Strains, Phase II (KMG-II): from individual species to whole genera.</title>
        <authorList>
            <person name="Goeker M."/>
        </authorList>
    </citation>
    <scope>NUCLEOTIDE SEQUENCE [LARGE SCALE GENOMIC DNA]</scope>
    <source>
        <strain evidence="2 3">DSM 11927</strain>
    </source>
</reference>
<dbReference type="PANTHER" id="PTHR34477:SF1">
    <property type="entry name" value="UPF0213 PROTEIN YHBQ"/>
    <property type="match status" value="1"/>
</dbReference>
<accession>A0A495R1Y5</accession>
<evidence type="ECO:0000313" key="2">
    <source>
        <dbReference type="EMBL" id="RKS81283.1"/>
    </source>
</evidence>
<protein>
    <submittedName>
        <fullName evidence="2">Putative endonuclease</fullName>
    </submittedName>
</protein>
<comment type="caution">
    <text evidence="2">The sequence shown here is derived from an EMBL/GenBank/DDBJ whole genome shotgun (WGS) entry which is preliminary data.</text>
</comment>
<gene>
    <name evidence="2" type="ORF">BDK61_0559</name>
</gene>
<dbReference type="AlphaFoldDB" id="A0A495R1Y5"/>
<keyword evidence="2" id="KW-0255">Endonuclease</keyword>
<dbReference type="PROSITE" id="PS50164">
    <property type="entry name" value="GIY_YIG"/>
    <property type="match status" value="1"/>
</dbReference>
<evidence type="ECO:0000313" key="3">
    <source>
        <dbReference type="Proteomes" id="UP000268233"/>
    </source>
</evidence>
<keyword evidence="2" id="KW-0540">Nuclease</keyword>
<keyword evidence="2" id="KW-0378">Hydrolase</keyword>
<dbReference type="InterPro" id="IPR035901">
    <property type="entry name" value="GIY-YIG_endonuc_sf"/>
</dbReference>
<dbReference type="InterPro" id="IPR000305">
    <property type="entry name" value="GIY-YIG_endonuc"/>
</dbReference>
<keyword evidence="3" id="KW-1185">Reference proteome</keyword>
<dbReference type="Proteomes" id="UP000268233">
    <property type="component" value="Unassembled WGS sequence"/>
</dbReference>
<dbReference type="Pfam" id="PF01541">
    <property type="entry name" value="GIY-YIG"/>
    <property type="match status" value="1"/>
</dbReference>
<evidence type="ECO:0000259" key="1">
    <source>
        <dbReference type="PROSITE" id="PS50164"/>
    </source>
</evidence>
<organism evidence="2 3">
    <name type="scientific">Haloarcula quadrata</name>
    <dbReference type="NCBI Taxonomy" id="182779"/>
    <lineage>
        <taxon>Archaea</taxon>
        <taxon>Methanobacteriati</taxon>
        <taxon>Methanobacteriota</taxon>
        <taxon>Stenosarchaea group</taxon>
        <taxon>Halobacteria</taxon>
        <taxon>Halobacteriales</taxon>
        <taxon>Haloarculaceae</taxon>
        <taxon>Haloarcula</taxon>
    </lineage>
</organism>
<sequence>MTTARSPYHVYVLRCSDNTFYTGYTTDVERRVREHDAGDGAKYTRGRTPVELIHVESFDSQSDAMSREYEIKQYSRAEKERLVESSDAEVAFDI</sequence>
<feature type="domain" description="GIY-YIG" evidence="1">
    <location>
        <begin position="6"/>
        <end position="81"/>
    </location>
</feature>
<dbReference type="SUPFAM" id="SSF82771">
    <property type="entry name" value="GIY-YIG endonuclease"/>
    <property type="match status" value="1"/>
</dbReference>
<dbReference type="GO" id="GO:0004519">
    <property type="term" value="F:endonuclease activity"/>
    <property type="evidence" value="ECO:0007669"/>
    <property type="project" value="UniProtKB-KW"/>
</dbReference>
<dbReference type="RefSeq" id="WP_174789919.1">
    <property type="nucleotide sequence ID" value="NZ_RBWW01000001.1"/>
</dbReference>
<dbReference type="CDD" id="cd10456">
    <property type="entry name" value="GIY-YIG_UPF0213"/>
    <property type="match status" value="1"/>
</dbReference>
<dbReference type="Gene3D" id="3.40.1440.10">
    <property type="entry name" value="GIY-YIG endonuclease"/>
    <property type="match status" value="1"/>
</dbReference>
<name>A0A495R1Y5_9EURY</name>
<dbReference type="InterPro" id="IPR050190">
    <property type="entry name" value="UPF0213_domain"/>
</dbReference>